<dbReference type="HOGENOM" id="CLU_352295_0_0_5"/>
<comment type="caution">
    <text evidence="1">The sequence shown here is derived from an EMBL/GenBank/DDBJ whole genome shotgun (WGS) entry which is preliminary data.</text>
</comment>
<dbReference type="Proteomes" id="UP000030021">
    <property type="component" value="Unassembled WGS sequence"/>
</dbReference>
<dbReference type="OrthoDB" id="8478831at2"/>
<protein>
    <submittedName>
        <fullName evidence="1">Uncharacterized protein</fullName>
    </submittedName>
</protein>
<gene>
    <name evidence="1" type="ORF">rosmuc_02686</name>
</gene>
<organism evidence="1 2">
    <name type="scientific">Roseovarius mucosus DSM 17069</name>
    <dbReference type="NCBI Taxonomy" id="1288298"/>
    <lineage>
        <taxon>Bacteria</taxon>
        <taxon>Pseudomonadati</taxon>
        <taxon>Pseudomonadota</taxon>
        <taxon>Alphaproteobacteria</taxon>
        <taxon>Rhodobacterales</taxon>
        <taxon>Roseobacteraceae</taxon>
        <taxon>Roseovarius</taxon>
    </lineage>
</organism>
<evidence type="ECO:0000313" key="1">
    <source>
        <dbReference type="EMBL" id="KGM87372.1"/>
    </source>
</evidence>
<evidence type="ECO:0000313" key="2">
    <source>
        <dbReference type="Proteomes" id="UP000030021"/>
    </source>
</evidence>
<dbReference type="EMBL" id="AONH01000014">
    <property type="protein sequence ID" value="KGM87372.1"/>
    <property type="molecule type" value="Genomic_DNA"/>
</dbReference>
<dbReference type="eggNOG" id="ENOG502ZVM0">
    <property type="taxonomic scope" value="Bacteria"/>
</dbReference>
<dbReference type="RefSeq" id="WP_037274380.1">
    <property type="nucleotide sequence ID" value="NZ_KN293981.1"/>
</dbReference>
<proteinExistence type="predicted"/>
<accession>A0A0A0HHY6</accession>
<sequence length="882" mass="96920">MTHNWAELYSAKTIQRWHLPEYQHLNPDYGEFRAPLLRWSEMDASIKDADNLAMLVICCDVLVLDKTPTLRCPTFIFARVIEVGAKAELIFDLSDGTKLSSIIAAQRIVDAATGVPATLTLATVSLDAGGDLVEAETHIVADGSTTAYVMERGEERATKVAASAAALDFLAPGEPLAVMLTTTFQIACLLSTEEPRLAADQVMWVAALTAQHPTSHMLSSDCHALYKTLIQLMDIGADALLVPHLDHEIYAEKSKACLALLHQRVQRYDALVEKARTDEHWRDQVAITIADKQNEAELAANLRAQTEATCEQMRKARQIAAANLLECQTDLTDLMVDFQRGIKNWQRDETIKASIEIFTGVVDLVQQVGTIVASGGTLAAIPVIDNIKMLAGMSVDLSTRAAKGDKFEDVIDISWLFEDNGDDDPPEYTAENAKEDIISYFETRKADQEAAQKEKSRQDKIKKGAADLKKAGISAGKDIKGIYDGIMRIVDIAEKAKKLEQQSEDFLVKAAAQVNTSFGAIAPIGLDVVTGGEDGWAQTELGLEEMFDKVGDMMDKLGGGRAYRLALRRMVLHGRTMSQTRLALAKANNDLADAILRERAAQASRRLYDGYLRDLSQSQARDTALRQLAFGRVLDSKRSVYLAMEAFMRAASYFTLRPIDRSVLPRITDSVDAFSEAVMTHTGTWVTSIALGRSPGPMDVWLDVDLTSATGTADAPDMVVAQGDARAKDVTNADGEDDLTSLAIMRSADDSVSVTIPTDHPRFNRWYRVRLDAVRVYADGVHSDGDLWIDIQTDGTYLDKTPSGGTARFVTQPFVRAFVYNPLDAAAMPTGDSATTGRFAEDFFKPTPFATWRFTISRQDGRKLDLRALTRLRVNLKGSVMS</sequence>
<reference evidence="1 2" key="1">
    <citation type="submission" date="2013-01" db="EMBL/GenBank/DDBJ databases">
        <authorList>
            <person name="Fiebig A."/>
            <person name="Goeker M."/>
            <person name="Klenk H.-P.P."/>
        </authorList>
    </citation>
    <scope>NUCLEOTIDE SEQUENCE [LARGE SCALE GENOMIC DNA]</scope>
    <source>
        <strain evidence="1 2">DSM 17069</strain>
    </source>
</reference>
<dbReference type="STRING" id="215743.ROSMUCSMR3_01631"/>
<dbReference type="PANTHER" id="PTHR34714">
    <property type="entry name" value="EGF-LIKE DOMAIN-CONTAINING PROTEIN"/>
    <property type="match status" value="1"/>
</dbReference>
<dbReference type="AlphaFoldDB" id="A0A0A0HHY6"/>
<name>A0A0A0HHY6_9RHOB</name>
<dbReference type="PANTHER" id="PTHR34714:SF2">
    <property type="entry name" value="EGF-LIKE DOMAIN-CONTAINING PROTEIN"/>
    <property type="match status" value="1"/>
</dbReference>
<dbReference type="PATRIC" id="fig|1288298.3.peg.2703"/>